<feature type="compositionally biased region" description="Basic and acidic residues" evidence="1">
    <location>
        <begin position="140"/>
        <end position="153"/>
    </location>
</feature>
<accession>A0A1D1UM46</accession>
<reference evidence="2 3" key="1">
    <citation type="journal article" date="2016" name="Nat. Commun.">
        <title>Extremotolerant tardigrade genome and improved radiotolerance of human cultured cells by tardigrade-unique protein.</title>
        <authorList>
            <person name="Hashimoto T."/>
            <person name="Horikawa D.D."/>
            <person name="Saito Y."/>
            <person name="Kuwahara H."/>
            <person name="Kozuka-Hata H."/>
            <person name="Shin-I T."/>
            <person name="Minakuchi Y."/>
            <person name="Ohishi K."/>
            <person name="Motoyama A."/>
            <person name="Aizu T."/>
            <person name="Enomoto A."/>
            <person name="Kondo K."/>
            <person name="Tanaka S."/>
            <person name="Hara Y."/>
            <person name="Koshikawa S."/>
            <person name="Sagara H."/>
            <person name="Miura T."/>
            <person name="Yokobori S."/>
            <person name="Miyagawa K."/>
            <person name="Suzuki Y."/>
            <person name="Kubo T."/>
            <person name="Oyama M."/>
            <person name="Kohara Y."/>
            <person name="Fujiyama A."/>
            <person name="Arakawa K."/>
            <person name="Katayama T."/>
            <person name="Toyoda A."/>
            <person name="Kunieda T."/>
        </authorList>
    </citation>
    <scope>NUCLEOTIDE SEQUENCE [LARGE SCALE GENOMIC DNA]</scope>
    <source>
        <strain evidence="2 3">YOKOZUNA-1</strain>
    </source>
</reference>
<evidence type="ECO:0000256" key="1">
    <source>
        <dbReference type="SAM" id="MobiDB-lite"/>
    </source>
</evidence>
<dbReference type="EMBL" id="BDGG01000001">
    <property type="protein sequence ID" value="GAU90809.1"/>
    <property type="molecule type" value="Genomic_DNA"/>
</dbReference>
<evidence type="ECO:0000313" key="2">
    <source>
        <dbReference type="EMBL" id="GAU90809.1"/>
    </source>
</evidence>
<evidence type="ECO:0000313" key="3">
    <source>
        <dbReference type="Proteomes" id="UP000186922"/>
    </source>
</evidence>
<gene>
    <name evidence="2" type="primary">RvY_03174-1</name>
    <name evidence="2" type="synonym">RvY_03174.1</name>
    <name evidence="2" type="ORF">RvY_03174</name>
</gene>
<dbReference type="Proteomes" id="UP000186922">
    <property type="component" value="Unassembled WGS sequence"/>
</dbReference>
<feature type="region of interest" description="Disordered" evidence="1">
    <location>
        <begin position="140"/>
        <end position="189"/>
    </location>
</feature>
<proteinExistence type="predicted"/>
<protein>
    <submittedName>
        <fullName evidence="2">Uncharacterized protein</fullName>
    </submittedName>
</protein>
<name>A0A1D1UM46_RAMVA</name>
<organism evidence="2 3">
    <name type="scientific">Ramazzottius varieornatus</name>
    <name type="common">Water bear</name>
    <name type="synonym">Tardigrade</name>
    <dbReference type="NCBI Taxonomy" id="947166"/>
    <lineage>
        <taxon>Eukaryota</taxon>
        <taxon>Metazoa</taxon>
        <taxon>Ecdysozoa</taxon>
        <taxon>Tardigrada</taxon>
        <taxon>Eutardigrada</taxon>
        <taxon>Parachela</taxon>
        <taxon>Hypsibioidea</taxon>
        <taxon>Ramazzottiidae</taxon>
        <taxon>Ramazzottius</taxon>
    </lineage>
</organism>
<keyword evidence="3" id="KW-1185">Reference proteome</keyword>
<comment type="caution">
    <text evidence="2">The sequence shown here is derived from an EMBL/GenBank/DDBJ whole genome shotgun (WGS) entry which is preliminary data.</text>
</comment>
<sequence length="189" mass="21331">MRQGRGQKDWDLRCNDFKDTSQLRPFSLQCPKEYNACYAVAVHPDLAHLWRHSMNSIRSCMQVPPGKLASFKEDPRCFSYIPEQDISRNISLACPCFTDNCNVGNVASGPAETDDYGGYQYQSWPAEAWTKRQVPAGIRRESQGRRSLLRDQGGRGSPGCDQSHKANYHHTQAHSPWPLTGKLHGKLVP</sequence>
<dbReference type="AlphaFoldDB" id="A0A1D1UM46"/>